<dbReference type="InterPro" id="IPR005479">
    <property type="entry name" value="CPAse_ATP-bd"/>
</dbReference>
<dbReference type="Gene3D" id="3.30.470.20">
    <property type="entry name" value="ATP-grasp fold, B domain"/>
    <property type="match status" value="1"/>
</dbReference>
<evidence type="ECO:0000256" key="12">
    <source>
        <dbReference type="PROSITE-ProRule" id="PRU00409"/>
    </source>
</evidence>
<dbReference type="SUPFAM" id="SSF51246">
    <property type="entry name" value="Rudiment single hybrid motif"/>
    <property type="match status" value="1"/>
</dbReference>
<dbReference type="InterPro" id="IPR011761">
    <property type="entry name" value="ATP-grasp"/>
</dbReference>
<organism evidence="16 17">
    <name type="scientific">Arcicella aurantiaca</name>
    <dbReference type="NCBI Taxonomy" id="591202"/>
    <lineage>
        <taxon>Bacteria</taxon>
        <taxon>Pseudomonadati</taxon>
        <taxon>Bacteroidota</taxon>
        <taxon>Cytophagia</taxon>
        <taxon>Cytophagales</taxon>
        <taxon>Flectobacillaceae</taxon>
        <taxon>Arcicella</taxon>
    </lineage>
</organism>
<keyword evidence="13" id="KW-0443">Lipid metabolism</keyword>
<protein>
    <recommendedName>
        <fullName evidence="4 13">Biotin carboxylase</fullName>
        <ecNumber evidence="4 13">6.3.4.14</ecNumber>
    </recommendedName>
    <alternativeName>
        <fullName evidence="13">Acetyl-coenzyme A carboxylase biotin carboxylase subunit A</fullName>
    </alternativeName>
</protein>
<evidence type="ECO:0000256" key="4">
    <source>
        <dbReference type="ARBA" id="ARBA00013263"/>
    </source>
</evidence>
<keyword evidence="6" id="KW-0479">Metal-binding</keyword>
<evidence type="ECO:0000256" key="2">
    <source>
        <dbReference type="ARBA" id="ARBA00004956"/>
    </source>
</evidence>
<dbReference type="Pfam" id="PF02786">
    <property type="entry name" value="CPSase_L_D2"/>
    <property type="match status" value="1"/>
</dbReference>
<dbReference type="OrthoDB" id="9807469at2"/>
<evidence type="ECO:0000256" key="3">
    <source>
        <dbReference type="ARBA" id="ARBA00011750"/>
    </source>
</evidence>
<evidence type="ECO:0000256" key="9">
    <source>
        <dbReference type="ARBA" id="ARBA00022842"/>
    </source>
</evidence>
<comment type="caution">
    <text evidence="16">The sequence shown here is derived from an EMBL/GenBank/DDBJ whole genome shotgun (WGS) entry which is preliminary data.</text>
</comment>
<dbReference type="InterPro" id="IPR011054">
    <property type="entry name" value="Rudment_hybrid_motif"/>
</dbReference>
<evidence type="ECO:0000256" key="6">
    <source>
        <dbReference type="ARBA" id="ARBA00022723"/>
    </source>
</evidence>
<feature type="domain" description="ATP-grasp" evidence="14">
    <location>
        <begin position="120"/>
        <end position="317"/>
    </location>
</feature>
<dbReference type="Proteomes" id="UP000245489">
    <property type="component" value="Unassembled WGS sequence"/>
</dbReference>
<sequence length="447" mass="49362">MFKKILIANRGEIALRIIRTCREMGIKTVAVYSTADRESLHVKFADEAVCIGPPPSRQSYLNIPAIISAAEVTGADAIHPGYGFLSENAEFSRICAEYGIKFIGATAEQINSMGDKATAKATMKTSGVPVIPGSEGLIDTVEEAKALAKEIKYPVIIKATAGGGGRGMRIIRHEDEFEKLWDDAKTESAAAFGNDGLYMEKYVEEPRHIEIQIVGDQFGTVCHLSERDCSIQRRHQKLCEETPSPALTPELRERMGIAAIKGAAAIKYEGAGTIEFLVDKNGDFYFMEMNTRIQVEHPITEEVTDFDLIKEQIKVAAGIAISGQNYFPKLYALECRINAEDPSNGFRPSPGKITNLHLPGGHGVRIDSHVYSGYTIPPNYDSMIAKVIVSGQSREEVLLRMKRALQEFVIEGVKTTIPFHIKLMDDERFKSGQFTTAFMEGFDLTNL</sequence>
<keyword evidence="10 13" id="KW-0092">Biotin</keyword>
<dbReference type="InterPro" id="IPR051602">
    <property type="entry name" value="ACC_Biotin_Carboxylase"/>
</dbReference>
<keyword evidence="5 13" id="KW-0436">Ligase</keyword>
<dbReference type="GO" id="GO:0006633">
    <property type="term" value="P:fatty acid biosynthetic process"/>
    <property type="evidence" value="ECO:0007669"/>
    <property type="project" value="UniProtKB-KW"/>
</dbReference>
<dbReference type="FunFam" id="3.30.1490.20:FF:000018">
    <property type="entry name" value="Biotin carboxylase"/>
    <property type="match status" value="1"/>
</dbReference>
<dbReference type="NCBIfam" id="NF006367">
    <property type="entry name" value="PRK08591.1"/>
    <property type="match status" value="1"/>
</dbReference>
<dbReference type="Pfam" id="PF00289">
    <property type="entry name" value="Biotin_carb_N"/>
    <property type="match status" value="1"/>
</dbReference>
<reference evidence="16 17" key="1">
    <citation type="submission" date="2018-05" db="EMBL/GenBank/DDBJ databases">
        <title>Genomic Encyclopedia of Archaeal and Bacterial Type Strains, Phase II (KMG-II): from individual species to whole genera.</title>
        <authorList>
            <person name="Goeker M."/>
        </authorList>
    </citation>
    <scope>NUCLEOTIDE SEQUENCE [LARGE SCALE GENOMIC DNA]</scope>
    <source>
        <strain evidence="16 17">DSM 22214</strain>
    </source>
</reference>
<comment type="function">
    <text evidence="1 13">This protein is a component of the acetyl coenzyme A carboxylase complex; first, biotin carboxylase catalyzes the carboxylation of the carrier protein and then the transcarboxylase transfers the carboxyl group to form malonyl-CoA.</text>
</comment>
<keyword evidence="13" id="KW-0276">Fatty acid metabolism</keyword>
<keyword evidence="13" id="KW-0444">Lipid biosynthesis</keyword>
<dbReference type="EC" id="6.3.4.14" evidence="4 13"/>
<dbReference type="PROSITE" id="PS50979">
    <property type="entry name" value="BC"/>
    <property type="match status" value="1"/>
</dbReference>
<evidence type="ECO:0000313" key="16">
    <source>
        <dbReference type="EMBL" id="PWK26140.1"/>
    </source>
</evidence>
<dbReference type="EMBL" id="QGGO01000013">
    <property type="protein sequence ID" value="PWK26140.1"/>
    <property type="molecule type" value="Genomic_DNA"/>
</dbReference>
<dbReference type="Pfam" id="PF02785">
    <property type="entry name" value="Biotin_carb_C"/>
    <property type="match status" value="1"/>
</dbReference>
<evidence type="ECO:0000256" key="7">
    <source>
        <dbReference type="ARBA" id="ARBA00022741"/>
    </source>
</evidence>
<dbReference type="InterPro" id="IPR005482">
    <property type="entry name" value="Biotin_COase_C"/>
</dbReference>
<evidence type="ECO:0000256" key="13">
    <source>
        <dbReference type="RuleBase" id="RU365063"/>
    </source>
</evidence>
<dbReference type="InterPro" id="IPR011764">
    <property type="entry name" value="Biotin_carboxylation_dom"/>
</dbReference>
<keyword evidence="7 12" id="KW-0547">Nucleotide-binding</keyword>
<dbReference type="PROSITE" id="PS50975">
    <property type="entry name" value="ATP_GRASP"/>
    <property type="match status" value="1"/>
</dbReference>
<evidence type="ECO:0000256" key="1">
    <source>
        <dbReference type="ARBA" id="ARBA00003761"/>
    </source>
</evidence>
<comment type="pathway">
    <text evidence="2 13">Lipid metabolism; malonyl-CoA biosynthesis; malonyl-CoA from acetyl-CoA: step 1/1.</text>
</comment>
<dbReference type="GO" id="GO:0004075">
    <property type="term" value="F:biotin carboxylase activity"/>
    <property type="evidence" value="ECO:0007669"/>
    <property type="project" value="UniProtKB-EC"/>
</dbReference>
<keyword evidence="17" id="KW-1185">Reference proteome</keyword>
<comment type="catalytic activity">
    <reaction evidence="11 13">
        <text>N(6)-biotinyl-L-lysyl-[protein] + hydrogencarbonate + ATP = N(6)-carboxybiotinyl-L-lysyl-[protein] + ADP + phosphate + H(+)</text>
        <dbReference type="Rhea" id="RHEA:13501"/>
        <dbReference type="Rhea" id="RHEA-COMP:10505"/>
        <dbReference type="Rhea" id="RHEA-COMP:10506"/>
        <dbReference type="ChEBI" id="CHEBI:15378"/>
        <dbReference type="ChEBI" id="CHEBI:17544"/>
        <dbReference type="ChEBI" id="CHEBI:30616"/>
        <dbReference type="ChEBI" id="CHEBI:43474"/>
        <dbReference type="ChEBI" id="CHEBI:83144"/>
        <dbReference type="ChEBI" id="CHEBI:83145"/>
        <dbReference type="ChEBI" id="CHEBI:456216"/>
        <dbReference type="EC" id="6.3.4.14"/>
    </reaction>
</comment>
<evidence type="ECO:0000256" key="5">
    <source>
        <dbReference type="ARBA" id="ARBA00022598"/>
    </source>
</evidence>
<dbReference type="SUPFAM" id="SSF56059">
    <property type="entry name" value="Glutathione synthetase ATP-binding domain-like"/>
    <property type="match status" value="1"/>
</dbReference>
<dbReference type="PROSITE" id="PS00866">
    <property type="entry name" value="CPSASE_1"/>
    <property type="match status" value="1"/>
</dbReference>
<dbReference type="InterPro" id="IPR005481">
    <property type="entry name" value="BC-like_N"/>
</dbReference>
<dbReference type="AlphaFoldDB" id="A0A316ESL2"/>
<dbReference type="RefSeq" id="WP_109743348.1">
    <property type="nucleotide sequence ID" value="NZ_QGGO01000013.1"/>
</dbReference>
<dbReference type="PROSITE" id="PS00867">
    <property type="entry name" value="CPSASE_2"/>
    <property type="match status" value="1"/>
</dbReference>
<dbReference type="SMART" id="SM00878">
    <property type="entry name" value="Biotin_carb_C"/>
    <property type="match status" value="1"/>
</dbReference>
<dbReference type="UniPathway" id="UPA00655">
    <property type="reaction ID" value="UER00711"/>
</dbReference>
<evidence type="ECO:0000259" key="14">
    <source>
        <dbReference type="PROSITE" id="PS50975"/>
    </source>
</evidence>
<feature type="domain" description="Biotin carboxylation" evidence="15">
    <location>
        <begin position="1"/>
        <end position="444"/>
    </location>
</feature>
<dbReference type="GO" id="GO:0005524">
    <property type="term" value="F:ATP binding"/>
    <property type="evidence" value="ECO:0007669"/>
    <property type="project" value="UniProtKB-UniRule"/>
</dbReference>
<evidence type="ECO:0000256" key="11">
    <source>
        <dbReference type="ARBA" id="ARBA00048600"/>
    </source>
</evidence>
<dbReference type="InterPro" id="IPR016185">
    <property type="entry name" value="PreATP-grasp_dom_sf"/>
</dbReference>
<dbReference type="PANTHER" id="PTHR48095:SF2">
    <property type="entry name" value="BIOTIN CARBOXYLASE, CHLOROPLASTIC"/>
    <property type="match status" value="1"/>
</dbReference>
<keyword evidence="13" id="KW-0275">Fatty acid biosynthesis</keyword>
<dbReference type="GO" id="GO:2001295">
    <property type="term" value="P:malonyl-CoA biosynthetic process"/>
    <property type="evidence" value="ECO:0007669"/>
    <property type="project" value="UniProtKB-UniPathway"/>
</dbReference>
<comment type="subunit">
    <text evidence="3 13">Acetyl-CoA carboxylase is a heterohexamer of biotin carboxyl carrier protein, biotin carboxylase and the two subunits of carboxyl transferase in a 2:2 complex.</text>
</comment>
<dbReference type="PANTHER" id="PTHR48095">
    <property type="entry name" value="PYRUVATE CARBOXYLASE SUBUNIT A"/>
    <property type="match status" value="1"/>
</dbReference>
<proteinExistence type="predicted"/>
<gene>
    <name evidence="16" type="ORF">LV89_02621</name>
</gene>
<dbReference type="InterPro" id="IPR004549">
    <property type="entry name" value="Acetyl_CoA_COase_biotin_COase"/>
</dbReference>
<dbReference type="GO" id="GO:0046872">
    <property type="term" value="F:metal ion binding"/>
    <property type="evidence" value="ECO:0007669"/>
    <property type="project" value="UniProtKB-KW"/>
</dbReference>
<dbReference type="FunFam" id="3.40.50.20:FF:000010">
    <property type="entry name" value="Propionyl-CoA carboxylase subunit alpha"/>
    <property type="match status" value="1"/>
</dbReference>
<keyword evidence="9" id="KW-0460">Magnesium</keyword>
<evidence type="ECO:0000259" key="15">
    <source>
        <dbReference type="PROSITE" id="PS50979"/>
    </source>
</evidence>
<keyword evidence="8 12" id="KW-0067">ATP-binding</keyword>
<evidence type="ECO:0000313" key="17">
    <source>
        <dbReference type="Proteomes" id="UP000245489"/>
    </source>
</evidence>
<dbReference type="NCBIfam" id="TIGR00514">
    <property type="entry name" value="accC"/>
    <property type="match status" value="1"/>
</dbReference>
<evidence type="ECO:0000256" key="8">
    <source>
        <dbReference type="ARBA" id="ARBA00022840"/>
    </source>
</evidence>
<dbReference type="SUPFAM" id="SSF52440">
    <property type="entry name" value="PreATP-grasp domain"/>
    <property type="match status" value="1"/>
</dbReference>
<evidence type="ECO:0000256" key="10">
    <source>
        <dbReference type="ARBA" id="ARBA00023267"/>
    </source>
</evidence>
<accession>A0A316ESL2</accession>
<name>A0A316ESL2_9BACT</name>